<gene>
    <name evidence="2" type="ORF">AB675_8465</name>
</gene>
<dbReference type="OrthoDB" id="3359339at2759"/>
<evidence type="ECO:0000313" key="2">
    <source>
        <dbReference type="EMBL" id="KPI44676.1"/>
    </source>
</evidence>
<protein>
    <submittedName>
        <fullName evidence="2">Uncharacterized protein</fullName>
    </submittedName>
</protein>
<sequence length="138" mass="14570">MSKEYEGQDLLDIAARAEQDLNDPKHNSGVQEGTGFGGKTVGGGSTSTEESGIDQSVTNKFPGSTAEYGSTVTGRTIPPEQGGDFQKGTGKLTKAEDFDQGAPGEGPEDVLKRREQDAGGDDDVRSNIRQHAPQKRTS</sequence>
<proteinExistence type="predicted"/>
<organism evidence="2 3">
    <name type="scientific">Cyphellophora attinorum</name>
    <dbReference type="NCBI Taxonomy" id="1664694"/>
    <lineage>
        <taxon>Eukaryota</taxon>
        <taxon>Fungi</taxon>
        <taxon>Dikarya</taxon>
        <taxon>Ascomycota</taxon>
        <taxon>Pezizomycotina</taxon>
        <taxon>Eurotiomycetes</taxon>
        <taxon>Chaetothyriomycetidae</taxon>
        <taxon>Chaetothyriales</taxon>
        <taxon>Cyphellophoraceae</taxon>
        <taxon>Cyphellophora</taxon>
    </lineage>
</organism>
<dbReference type="Proteomes" id="UP000038010">
    <property type="component" value="Unassembled WGS sequence"/>
</dbReference>
<evidence type="ECO:0000256" key="1">
    <source>
        <dbReference type="SAM" id="MobiDB-lite"/>
    </source>
</evidence>
<feature type="region of interest" description="Disordered" evidence="1">
    <location>
        <begin position="1"/>
        <end position="138"/>
    </location>
</feature>
<accession>A0A0N1HFQ5</accession>
<reference evidence="2 3" key="1">
    <citation type="submission" date="2015-06" db="EMBL/GenBank/DDBJ databases">
        <title>Draft genome of the ant-associated black yeast Phialophora attae CBS 131958.</title>
        <authorList>
            <person name="Moreno L.F."/>
            <person name="Stielow B.J."/>
            <person name="de Hoog S."/>
            <person name="Vicente V.A."/>
            <person name="Weiss V.A."/>
            <person name="de Vries M."/>
            <person name="Cruz L.M."/>
            <person name="Souza E.M."/>
        </authorList>
    </citation>
    <scope>NUCLEOTIDE SEQUENCE [LARGE SCALE GENOMIC DNA]</scope>
    <source>
        <strain evidence="2 3">CBS 131958</strain>
    </source>
</reference>
<comment type="caution">
    <text evidence="2">The sequence shown here is derived from an EMBL/GenBank/DDBJ whole genome shotgun (WGS) entry which is preliminary data.</text>
</comment>
<dbReference type="VEuPathDB" id="FungiDB:AB675_8465"/>
<name>A0A0N1HFQ5_9EURO</name>
<dbReference type="GeneID" id="28740792"/>
<feature type="compositionally biased region" description="Basic and acidic residues" evidence="1">
    <location>
        <begin position="15"/>
        <end position="26"/>
    </location>
</feature>
<feature type="compositionally biased region" description="Gly residues" evidence="1">
    <location>
        <begin position="32"/>
        <end position="45"/>
    </location>
</feature>
<dbReference type="EMBL" id="LFJN01000003">
    <property type="protein sequence ID" value="KPI44676.1"/>
    <property type="molecule type" value="Genomic_DNA"/>
</dbReference>
<dbReference type="AlphaFoldDB" id="A0A0N1HFQ5"/>
<dbReference type="RefSeq" id="XP_018004639.1">
    <property type="nucleotide sequence ID" value="XM_018148913.1"/>
</dbReference>
<feature type="compositionally biased region" description="Basic and acidic residues" evidence="1">
    <location>
        <begin position="109"/>
        <end position="126"/>
    </location>
</feature>
<evidence type="ECO:0000313" key="3">
    <source>
        <dbReference type="Proteomes" id="UP000038010"/>
    </source>
</evidence>
<keyword evidence="3" id="KW-1185">Reference proteome</keyword>
<feature type="compositionally biased region" description="Polar residues" evidence="1">
    <location>
        <begin position="53"/>
        <end position="74"/>
    </location>
</feature>